<name>A0A1E3QWL3_9ASCO</name>
<dbReference type="EMBL" id="KV454427">
    <property type="protein sequence ID" value="ODQ82068.1"/>
    <property type="molecule type" value="Genomic_DNA"/>
</dbReference>
<keyword evidence="3 5" id="KW-1133">Transmembrane helix</keyword>
<dbReference type="OrthoDB" id="444255at2759"/>
<dbReference type="RefSeq" id="XP_018987396.1">
    <property type="nucleotide sequence ID" value="XM_019128140.1"/>
</dbReference>
<sequence>MLRRNTRERSDAHDFHYAPKPRRSIRALVVRARQYRWLSKVILIAYLVAIAIGWRFYSYNHPAAPYRAEPTEEEPNYTFVDPRNDDADVLFPAGQEQVLESFPYAADVSVLPNSPYIHVFETTDLRSTYTIYLETIASFLVESVNSGASLQPPQVPFHWQDWIDLNILNPLKREKPNCFRVGALGSTKRTAWDGCVEDKSKARDSLGFRFTAPALSHESEFRLSLRGKSYVHSSAANPQKLVFLSGDLAFVLKVAEKQRLVSSNLIRGYVSAKAAAQKISTQELERLPILPLVEMEAIANTLGNSVAKDKVYGPVSIPMEKFTYVEDEVLIAAGYAARTNGEKHFHDVLYERDGQNEQLGYDWRFFHKKLSTLQHRAALHHTIRAWLSFTHSIGLDTWLSDESLVGWSRNGIVLPWESVVHFELPAADLGRLAASFNHSLIVADPTEGTGNYLIDVQPYFLARARKNNGNASPEAPDARFIDTRTGVYIELSGLLTTDKAVTVPDQTDGAYQEDARDPAKRGNFLNSGMGHFYHKDMILPLRKTLFEGLLANVPKDAEAIVARKYPDLVLSTEFYDYVYKEHLRLWVPLNKCRYVPNEDIELYALGGSSFIGACHDANIWQEYNMTRLATAFKAKENDTADPMERRVALHDQSAPLYPDNWLGDRIKGLNRHYGYPLPVHANT</sequence>
<organism evidence="7 8">
    <name type="scientific">Babjeviella inositovora NRRL Y-12698</name>
    <dbReference type="NCBI Taxonomy" id="984486"/>
    <lineage>
        <taxon>Eukaryota</taxon>
        <taxon>Fungi</taxon>
        <taxon>Dikarya</taxon>
        <taxon>Ascomycota</taxon>
        <taxon>Saccharomycotina</taxon>
        <taxon>Pichiomycetes</taxon>
        <taxon>Serinales incertae sedis</taxon>
        <taxon>Babjeviella</taxon>
    </lineage>
</organism>
<evidence type="ECO:0000256" key="5">
    <source>
        <dbReference type="SAM" id="Phobius"/>
    </source>
</evidence>
<evidence type="ECO:0000256" key="2">
    <source>
        <dbReference type="ARBA" id="ARBA00022692"/>
    </source>
</evidence>
<dbReference type="PANTHER" id="PTHR15407">
    <property type="entry name" value="FUKUTIN-RELATED"/>
    <property type="match status" value="1"/>
</dbReference>
<comment type="subcellular location">
    <subcellularLocation>
        <location evidence="1">Membrane</location>
        <topology evidence="1">Single-pass membrane protein</topology>
    </subcellularLocation>
</comment>
<evidence type="ECO:0000313" key="8">
    <source>
        <dbReference type="Proteomes" id="UP000094336"/>
    </source>
</evidence>
<dbReference type="GO" id="GO:0016020">
    <property type="term" value="C:membrane"/>
    <property type="evidence" value="ECO:0007669"/>
    <property type="project" value="UniProtKB-SubCell"/>
</dbReference>
<gene>
    <name evidence="7" type="ORF">BABINDRAFT_160265</name>
</gene>
<feature type="domain" description="LicD/FKTN/FKRP nucleotidyltransferase" evidence="6">
    <location>
        <begin position="391"/>
        <end position="498"/>
    </location>
</feature>
<dbReference type="PANTHER" id="PTHR15407:SF28">
    <property type="entry name" value="RIBITOL-5-PHOSPHATE TRANSFERASE FKTN"/>
    <property type="match status" value="1"/>
</dbReference>
<dbReference type="InterPro" id="IPR009644">
    <property type="entry name" value="FKTN/MNN4/W02B3.4-1"/>
</dbReference>
<keyword evidence="4 5" id="KW-0472">Membrane</keyword>
<dbReference type="InterPro" id="IPR007074">
    <property type="entry name" value="LicD/FKTN/FKRP_NTP_transf"/>
</dbReference>
<dbReference type="Pfam" id="PF04991">
    <property type="entry name" value="LicD"/>
    <property type="match status" value="1"/>
</dbReference>
<dbReference type="GeneID" id="30145993"/>
<evidence type="ECO:0000256" key="1">
    <source>
        <dbReference type="ARBA" id="ARBA00004167"/>
    </source>
</evidence>
<keyword evidence="8" id="KW-1185">Reference proteome</keyword>
<dbReference type="GO" id="GO:0009100">
    <property type="term" value="P:glycoprotein metabolic process"/>
    <property type="evidence" value="ECO:0007669"/>
    <property type="project" value="UniProtKB-ARBA"/>
</dbReference>
<evidence type="ECO:0000313" key="7">
    <source>
        <dbReference type="EMBL" id="ODQ82068.1"/>
    </source>
</evidence>
<proteinExistence type="predicted"/>
<accession>A0A1E3QWL3</accession>
<evidence type="ECO:0000256" key="3">
    <source>
        <dbReference type="ARBA" id="ARBA00022989"/>
    </source>
</evidence>
<keyword evidence="2 5" id="KW-0812">Transmembrane</keyword>
<dbReference type="AlphaFoldDB" id="A0A1E3QWL3"/>
<feature type="transmembrane region" description="Helical" evidence="5">
    <location>
        <begin position="37"/>
        <end position="57"/>
    </location>
</feature>
<dbReference type="Proteomes" id="UP000094336">
    <property type="component" value="Unassembled WGS sequence"/>
</dbReference>
<evidence type="ECO:0000256" key="4">
    <source>
        <dbReference type="ARBA" id="ARBA00023136"/>
    </source>
</evidence>
<dbReference type="STRING" id="984486.A0A1E3QWL3"/>
<reference evidence="8" key="1">
    <citation type="submission" date="2016-05" db="EMBL/GenBank/DDBJ databases">
        <title>Comparative genomics of biotechnologically important yeasts.</title>
        <authorList>
            <consortium name="DOE Joint Genome Institute"/>
            <person name="Riley R."/>
            <person name="Haridas S."/>
            <person name="Wolfe K.H."/>
            <person name="Lopes M.R."/>
            <person name="Hittinger C.T."/>
            <person name="Goker M."/>
            <person name="Salamov A."/>
            <person name="Wisecaver J."/>
            <person name="Long T.M."/>
            <person name="Aerts A.L."/>
            <person name="Barry K."/>
            <person name="Choi C."/>
            <person name="Clum A."/>
            <person name="Coughlan A.Y."/>
            <person name="Deshpande S."/>
            <person name="Douglass A.P."/>
            <person name="Hanson S.J."/>
            <person name="Klenk H.-P."/>
            <person name="Labutti K."/>
            <person name="Lapidus A."/>
            <person name="Lindquist E."/>
            <person name="Lipzen A."/>
            <person name="Meier-Kolthoff J.P."/>
            <person name="Ohm R.A."/>
            <person name="Otillar R.P."/>
            <person name="Pangilinan J."/>
            <person name="Peng Y."/>
            <person name="Rokas A."/>
            <person name="Rosa C.A."/>
            <person name="Scheuner C."/>
            <person name="Sibirny A.A."/>
            <person name="Slot J.C."/>
            <person name="Stielow J.B."/>
            <person name="Sun H."/>
            <person name="Kurtzman C.P."/>
            <person name="Blackwell M."/>
            <person name="Grigoriev I.V."/>
            <person name="Jeffries T.W."/>
        </authorList>
    </citation>
    <scope>NUCLEOTIDE SEQUENCE [LARGE SCALE GENOMIC DNA]</scope>
    <source>
        <strain evidence="8">NRRL Y-12698</strain>
    </source>
</reference>
<protein>
    <recommendedName>
        <fullName evidence="6">LicD/FKTN/FKRP nucleotidyltransferase domain-containing protein</fullName>
    </recommendedName>
</protein>
<evidence type="ECO:0000259" key="6">
    <source>
        <dbReference type="Pfam" id="PF04991"/>
    </source>
</evidence>